<dbReference type="EMBL" id="CAJNJA010013255">
    <property type="protein sequence ID" value="CAE7316841.1"/>
    <property type="molecule type" value="Genomic_DNA"/>
</dbReference>
<gene>
    <name evidence="2" type="ORF">SNEC2469_LOCUS7910</name>
</gene>
<dbReference type="OrthoDB" id="408763at2759"/>
<name>A0A812NVQ1_9DINO</name>
<organism evidence="2 3">
    <name type="scientific">Symbiodinium necroappetens</name>
    <dbReference type="NCBI Taxonomy" id="1628268"/>
    <lineage>
        <taxon>Eukaryota</taxon>
        <taxon>Sar</taxon>
        <taxon>Alveolata</taxon>
        <taxon>Dinophyceae</taxon>
        <taxon>Suessiales</taxon>
        <taxon>Symbiodiniaceae</taxon>
        <taxon>Symbiodinium</taxon>
    </lineage>
</organism>
<evidence type="ECO:0000313" key="3">
    <source>
        <dbReference type="Proteomes" id="UP000601435"/>
    </source>
</evidence>
<feature type="region of interest" description="Disordered" evidence="1">
    <location>
        <begin position="63"/>
        <end position="109"/>
    </location>
</feature>
<dbReference type="AlphaFoldDB" id="A0A812NVQ1"/>
<accession>A0A812NVQ1</accession>
<proteinExistence type="predicted"/>
<evidence type="ECO:0000256" key="1">
    <source>
        <dbReference type="SAM" id="MobiDB-lite"/>
    </source>
</evidence>
<sequence length="514" mass="56835">MQPFLQAQCTFPAGWQFSGPYPQPMLAPGPAPCIFVPAGPPAAFAFMGSGSCSAEASIAADHQAEPAMSAMETGSATQQGKERRRKQSGKRRSQLPTVSDTAAPAKANLANQKNRNLLTRGPARVEFREGMPPKTCPAVLLDWAKRDQELYWIRHTPVVKHDFHDPADHAVPSDGNDTLGYVVLRHLHRHTQPQEKPLVIESRVWLRGACRALDLRRWVYAQIYLQVFGTGLLREKCVDSRRNHLTMEEVHEGTAMEFHLSLFLDTEAGEIREEAMDVDIGKFLKDPRDPKVLKQVFAGASLRLRGKERHFTGLAELVSRYLIQVQNAGTETAWKRAAVTGDFLPGQIFECHLTQHLVGPGQPELHGKLVTMLPPADCNGSRLPGPGMVCVAPLDKEKRRICAVSRLDLHPISYGDDLLDGKYRYKVLVRTDETWDSATPCRLCFRSFADKDINTRKVWCAKADGGVLQVYPKDLRLAVDLSSIGDARPQEDLDAYTVAPTSLVSGPARAPAAG</sequence>
<protein>
    <submittedName>
        <fullName evidence="2">Uncharacterized protein</fullName>
    </submittedName>
</protein>
<reference evidence="2" key="1">
    <citation type="submission" date="2021-02" db="EMBL/GenBank/DDBJ databases">
        <authorList>
            <person name="Dougan E. K."/>
            <person name="Rhodes N."/>
            <person name="Thang M."/>
            <person name="Chan C."/>
        </authorList>
    </citation>
    <scope>NUCLEOTIDE SEQUENCE</scope>
</reference>
<evidence type="ECO:0000313" key="2">
    <source>
        <dbReference type="EMBL" id="CAE7316841.1"/>
    </source>
</evidence>
<comment type="caution">
    <text evidence="2">The sequence shown here is derived from an EMBL/GenBank/DDBJ whole genome shotgun (WGS) entry which is preliminary data.</text>
</comment>
<keyword evidence="3" id="KW-1185">Reference proteome</keyword>
<feature type="compositionally biased region" description="Basic residues" evidence="1">
    <location>
        <begin position="82"/>
        <end position="93"/>
    </location>
</feature>
<dbReference type="Proteomes" id="UP000601435">
    <property type="component" value="Unassembled WGS sequence"/>
</dbReference>